<protein>
    <submittedName>
        <fullName evidence="1">Uncharacterized protein</fullName>
    </submittedName>
</protein>
<organism evidence="1 2">
    <name type="scientific">Thermococcus gammatolerans (strain DSM 15229 / JCM 11827 / EJ3)</name>
    <dbReference type="NCBI Taxonomy" id="593117"/>
    <lineage>
        <taxon>Archaea</taxon>
        <taxon>Methanobacteriati</taxon>
        <taxon>Methanobacteriota</taxon>
        <taxon>Thermococci</taxon>
        <taxon>Thermococcales</taxon>
        <taxon>Thermococcaceae</taxon>
        <taxon>Thermococcus</taxon>
    </lineage>
</organism>
<evidence type="ECO:0000313" key="2">
    <source>
        <dbReference type="Proteomes" id="UP000001488"/>
    </source>
</evidence>
<gene>
    <name evidence="1" type="ordered locus">TGAM_1133</name>
</gene>
<dbReference type="EMBL" id="CP001398">
    <property type="protein sequence ID" value="ACS33635.1"/>
    <property type="molecule type" value="Genomic_DNA"/>
</dbReference>
<accession>C5A5X3</accession>
<sequence length="100" mass="11237">MLTWNQATVMKVGVLEELLREAEELLKTGDTKRAMDVLLTAWAYRESGMLMAPEEALDYLRIRFPESGELASIEGGENISTVARRIYEMLGMKSLPSAEL</sequence>
<dbReference type="HOGENOM" id="CLU_2447830_0_0_2"/>
<dbReference type="PaxDb" id="593117-TGAM_1133"/>
<keyword evidence="2" id="KW-1185">Reference proteome</keyword>
<proteinExistence type="predicted"/>
<dbReference type="PATRIC" id="fig|593117.10.peg.1131"/>
<name>C5A5X3_THEGJ</name>
<reference evidence="1 2" key="1">
    <citation type="journal article" date="2007" name="Genome Biol.">
        <title>Genome analysis and genome-wide proteomics of Thermococcus gammatolerans, the most radioresistant organism known amongst the Archaea.</title>
        <authorList>
            <person name="Zivanovic Y."/>
            <person name="Armengaud J."/>
            <person name="Lagorce A."/>
            <person name="Leplat C."/>
            <person name="Guerin P."/>
            <person name="Dutertre M."/>
            <person name="Anthouard V."/>
            <person name="Forterre P."/>
            <person name="Wincker P."/>
            <person name="Confalonieri F."/>
        </authorList>
    </citation>
    <scope>NUCLEOTIDE SEQUENCE [LARGE SCALE GENOMIC DNA]</scope>
    <source>
        <strain evidence="2">DSM 15229 / JCM 11827 / EJ3</strain>
    </source>
</reference>
<dbReference type="eggNOG" id="arCOG13045">
    <property type="taxonomic scope" value="Archaea"/>
</dbReference>
<evidence type="ECO:0000313" key="1">
    <source>
        <dbReference type="EMBL" id="ACS33635.1"/>
    </source>
</evidence>
<dbReference type="KEGG" id="tga:TGAM_1133"/>
<dbReference type="AlphaFoldDB" id="C5A5X3"/>
<dbReference type="Proteomes" id="UP000001488">
    <property type="component" value="Chromosome"/>
</dbReference>